<dbReference type="PANTHER" id="PTHR42966:SF2">
    <property type="entry name" value="PSEUDAMINIC ACID SYNTHASE"/>
    <property type="match status" value="1"/>
</dbReference>
<dbReference type="InterPro" id="IPR013974">
    <property type="entry name" value="SAF"/>
</dbReference>
<dbReference type="CDD" id="cd11615">
    <property type="entry name" value="SAF_NeuB_like"/>
    <property type="match status" value="1"/>
</dbReference>
<dbReference type="EC" id="2.5.1.97" evidence="1"/>
<dbReference type="Proteomes" id="UP000509414">
    <property type="component" value="Chromosome"/>
</dbReference>
<keyword evidence="3" id="KW-0808">Transferase</keyword>
<dbReference type="KEGG" id="cinf:CINF_1035"/>
<dbReference type="SUPFAM" id="SSF51569">
    <property type="entry name" value="Aldolase"/>
    <property type="match status" value="1"/>
</dbReference>
<organism evidence="3 4">
    <name type="scientific">Candidatus Campylobacter infans</name>
    <dbReference type="NCBI Taxonomy" id="2561898"/>
    <lineage>
        <taxon>Bacteria</taxon>
        <taxon>Pseudomonadati</taxon>
        <taxon>Campylobacterota</taxon>
        <taxon>Epsilonproteobacteria</taxon>
        <taxon>Campylobacterales</taxon>
        <taxon>Campylobacteraceae</taxon>
        <taxon>Campylobacter</taxon>
    </lineage>
</organism>
<dbReference type="InterPro" id="IPR013132">
    <property type="entry name" value="PseI/NeuA/B-like_N"/>
</dbReference>
<gene>
    <name evidence="3" type="primary">pseI</name>
    <name evidence="3" type="ORF">CINF_1035</name>
</gene>
<evidence type="ECO:0000259" key="2">
    <source>
        <dbReference type="PROSITE" id="PS50844"/>
    </source>
</evidence>
<reference evidence="3 4" key="1">
    <citation type="submission" date="2020-02" db="EMBL/GenBank/DDBJ databases">
        <title>Complete genome sequence of the novel Campylobacter species Candidatus Campylobacter infans.</title>
        <authorList>
            <person name="Duim B."/>
            <person name="Zomer A."/>
            <person name="van der Graaf L."/>
            <person name="Wagenaar J."/>
        </authorList>
    </citation>
    <scope>NUCLEOTIDE SEQUENCE [LARGE SCALE GENOMIC DNA]</scope>
    <source>
        <strain evidence="3 4">19S00001</strain>
    </source>
</reference>
<evidence type="ECO:0000313" key="4">
    <source>
        <dbReference type="Proteomes" id="UP000509414"/>
    </source>
</evidence>
<sequence length="349" mass="38679">MKDINLANKIIGKNSRTFIVAELSANHNGDINRAKEIIKELAKTSTDAIKLQTYTPDTITLNSKNDEFMLKSGLWAGQSLYELYQKAYTPWSWQAELKDYANSLGLICFSSPFDLSSVEFLSSLDMPAYKIASFEINDIGLIRSCALSKKPIIISTGIATLSDIELAIKTCKDAGNDDIILLKCTSAYPSPYDDMNLRSIQSLEQIFDCVVGLSDHSLGSEVALGAVALGAKFIEKHVTLKRSDGGEDSKFSMEIAEFAQMVEQIRNLESALGAPKYDLTPAQCLARAYSRSLYICKDMKKGEIFSAQNLRSVRPNNGLHTKFYDEILGKKASKDIKFATPLSWDLVEF</sequence>
<proteinExistence type="predicted"/>
<dbReference type="InterPro" id="IPR036732">
    <property type="entry name" value="AFP_Neu5c_C_sf"/>
</dbReference>
<dbReference type="AlphaFoldDB" id="A0A7H9CHF8"/>
<feature type="domain" description="AFP-like" evidence="2">
    <location>
        <begin position="292"/>
        <end position="349"/>
    </location>
</feature>
<dbReference type="InterPro" id="IPR020030">
    <property type="entry name" value="Pseudaminic_synth_PseI"/>
</dbReference>
<name>A0A7H9CHF8_9BACT</name>
<dbReference type="InterPro" id="IPR013785">
    <property type="entry name" value="Aldolase_TIM"/>
</dbReference>
<dbReference type="PANTHER" id="PTHR42966">
    <property type="entry name" value="N-ACETYLNEURAMINATE SYNTHASE"/>
    <property type="match status" value="1"/>
</dbReference>
<accession>A0A7H9CHF8</accession>
<dbReference type="Pfam" id="PF08666">
    <property type="entry name" value="SAF"/>
    <property type="match status" value="1"/>
</dbReference>
<evidence type="ECO:0000256" key="1">
    <source>
        <dbReference type="NCBIfam" id="TIGR03586"/>
    </source>
</evidence>
<dbReference type="GO" id="GO:0016051">
    <property type="term" value="P:carbohydrate biosynthetic process"/>
    <property type="evidence" value="ECO:0007669"/>
    <property type="project" value="InterPro"/>
</dbReference>
<dbReference type="Gene3D" id="3.90.1210.10">
    <property type="entry name" value="Antifreeze-like/N-acetylneuraminic acid synthase C-terminal domain"/>
    <property type="match status" value="1"/>
</dbReference>
<dbReference type="RefSeq" id="WP_179974743.1">
    <property type="nucleotide sequence ID" value="NZ_CP049075.1"/>
</dbReference>
<dbReference type="EMBL" id="CP049075">
    <property type="protein sequence ID" value="QLI05540.1"/>
    <property type="molecule type" value="Genomic_DNA"/>
</dbReference>
<dbReference type="Gene3D" id="3.20.20.70">
    <property type="entry name" value="Aldolase class I"/>
    <property type="match status" value="1"/>
</dbReference>
<dbReference type="InterPro" id="IPR051690">
    <property type="entry name" value="PseI-like"/>
</dbReference>
<protein>
    <recommendedName>
        <fullName evidence="1">Pseudaminic acid synthase</fullName>
        <ecNumber evidence="1">2.5.1.97</ecNumber>
    </recommendedName>
</protein>
<dbReference type="GO" id="GO:0047444">
    <property type="term" value="F:N-acylneuraminate-9-phosphate synthase activity"/>
    <property type="evidence" value="ECO:0007669"/>
    <property type="project" value="TreeGrafter"/>
</dbReference>
<dbReference type="NCBIfam" id="TIGR03586">
    <property type="entry name" value="PseI"/>
    <property type="match status" value="1"/>
</dbReference>
<dbReference type="Pfam" id="PF03102">
    <property type="entry name" value="NeuB"/>
    <property type="match status" value="1"/>
</dbReference>
<dbReference type="SMART" id="SM00858">
    <property type="entry name" value="SAF"/>
    <property type="match status" value="1"/>
</dbReference>
<dbReference type="PROSITE" id="PS50844">
    <property type="entry name" value="AFP_LIKE"/>
    <property type="match status" value="1"/>
</dbReference>
<dbReference type="SUPFAM" id="SSF51269">
    <property type="entry name" value="AFP III-like domain"/>
    <property type="match status" value="1"/>
</dbReference>
<keyword evidence="4" id="KW-1185">Reference proteome</keyword>
<dbReference type="InterPro" id="IPR006190">
    <property type="entry name" value="SAF_AFP_Neu5Ac"/>
</dbReference>
<dbReference type="InterPro" id="IPR057736">
    <property type="entry name" value="SAF_PseI/NeuA/NeuB"/>
</dbReference>
<evidence type="ECO:0000313" key="3">
    <source>
        <dbReference type="EMBL" id="QLI05540.1"/>
    </source>
</evidence>